<dbReference type="AlphaFoldDB" id="A0A067BL42"/>
<evidence type="ECO:0008006" key="7">
    <source>
        <dbReference type="Google" id="ProtNLM"/>
    </source>
</evidence>
<dbReference type="GO" id="GO:0006366">
    <property type="term" value="P:transcription by RNA polymerase II"/>
    <property type="evidence" value="ECO:0007669"/>
    <property type="project" value="InterPro"/>
</dbReference>
<feature type="domain" description="RPAP1 C-terminal" evidence="3">
    <location>
        <begin position="225"/>
        <end position="289"/>
    </location>
</feature>
<dbReference type="PANTHER" id="PTHR21483:SF18">
    <property type="entry name" value="RNA POLYMERASE II-ASSOCIATED PROTEIN 1"/>
    <property type="match status" value="1"/>
</dbReference>
<dbReference type="STRING" id="695850.A0A067BL42"/>
<evidence type="ECO:0000313" key="5">
    <source>
        <dbReference type="EMBL" id="KDO18923.1"/>
    </source>
</evidence>
<evidence type="ECO:0000256" key="2">
    <source>
        <dbReference type="SAM" id="MobiDB-lite"/>
    </source>
</evidence>
<reference evidence="5 6" key="1">
    <citation type="journal article" date="2013" name="PLoS Genet.">
        <title>Distinctive expansion of potential virulence genes in the genome of the oomycete fish pathogen Saprolegnia parasitica.</title>
        <authorList>
            <person name="Jiang R.H."/>
            <person name="de Bruijn I."/>
            <person name="Haas B.J."/>
            <person name="Belmonte R."/>
            <person name="Lobach L."/>
            <person name="Christie J."/>
            <person name="van den Ackerveken G."/>
            <person name="Bottin A."/>
            <person name="Bulone V."/>
            <person name="Diaz-Moreno S.M."/>
            <person name="Dumas B."/>
            <person name="Fan L."/>
            <person name="Gaulin E."/>
            <person name="Govers F."/>
            <person name="Grenville-Briggs L.J."/>
            <person name="Horner N.R."/>
            <person name="Levin J.Z."/>
            <person name="Mammella M."/>
            <person name="Meijer H.J."/>
            <person name="Morris P."/>
            <person name="Nusbaum C."/>
            <person name="Oome S."/>
            <person name="Phillips A.J."/>
            <person name="van Rooyen D."/>
            <person name="Rzeszutek E."/>
            <person name="Saraiva M."/>
            <person name="Secombes C.J."/>
            <person name="Seidl M.F."/>
            <person name="Snel B."/>
            <person name="Stassen J.H."/>
            <person name="Sykes S."/>
            <person name="Tripathy S."/>
            <person name="van den Berg H."/>
            <person name="Vega-Arreguin J.C."/>
            <person name="Wawra S."/>
            <person name="Young S.K."/>
            <person name="Zeng Q."/>
            <person name="Dieguez-Uribeondo J."/>
            <person name="Russ C."/>
            <person name="Tyler B.M."/>
            <person name="van West P."/>
        </authorList>
    </citation>
    <scope>NUCLEOTIDE SEQUENCE [LARGE SCALE GENOMIC DNA]</scope>
    <source>
        <strain evidence="5 6">CBS 223.65</strain>
    </source>
</reference>
<evidence type="ECO:0000256" key="1">
    <source>
        <dbReference type="ARBA" id="ARBA00009953"/>
    </source>
</evidence>
<comment type="similarity">
    <text evidence="1">Belongs to the RPAP1 family.</text>
</comment>
<dbReference type="InterPro" id="IPR013929">
    <property type="entry name" value="RPAP1_C"/>
</dbReference>
<dbReference type="InterPro" id="IPR013930">
    <property type="entry name" value="RPAP1_N"/>
</dbReference>
<dbReference type="Pfam" id="PF08620">
    <property type="entry name" value="RPAP1_C"/>
    <property type="match status" value="1"/>
</dbReference>
<feature type="compositionally biased region" description="Low complexity" evidence="2">
    <location>
        <begin position="208"/>
        <end position="222"/>
    </location>
</feature>
<sequence length="445" mass="47465">MAEMDVDAELALLLKEQEQFMQGGKVSSVKLHTKPKPAPAAANAPPTLASSVMRGAVLERSAPVTRPMTTIVGTAQGFPSTKKQSVFGRRRQEAAKAQAPPLRSSSAIPSDIQADNDSAIANMSLDEIKSAQDELHASLSPEVLAMFRNRAKAKAPAAAPVAAPVVAPPVAATPHVQRPLPRISNDAELASAVQSLPDEERAKHEWMTSLPPTTSSSSSSSSTAVRVDFNGLVLPATDELLPPSHSGLYHHGDDPDRPGYTIEELLLLARSTVASQRVVACSVLGKVLQQPSEDRAVAVGPIALALRHALDDANQSVLTAGINALHAALVRFDVLSVQPTSVAMTPVDRHGKLHVVRYLQPTAKKDSDDADDGDKDPDDIPMELKELAAADAIQALLKTHLPFRLRHLLALPSLQGTRSHDQVLDLCIALAMHSRRYTRTLGSKL</sequence>
<dbReference type="OrthoDB" id="348201at2759"/>
<dbReference type="RefSeq" id="XP_012210367.1">
    <property type="nucleotide sequence ID" value="XM_012354977.1"/>
</dbReference>
<protein>
    <recommendedName>
        <fullName evidence="7">RNA polymerase II-associated protein 1 N-terminal domain-containing protein</fullName>
    </recommendedName>
</protein>
<feature type="region of interest" description="Disordered" evidence="2">
    <location>
        <begin position="197"/>
        <end position="222"/>
    </location>
</feature>
<dbReference type="PANTHER" id="PTHR21483">
    <property type="entry name" value="RNA POLYMERASE II-ASSOCIATED PROTEIN 1"/>
    <property type="match status" value="1"/>
</dbReference>
<evidence type="ECO:0000313" key="6">
    <source>
        <dbReference type="Proteomes" id="UP000030745"/>
    </source>
</evidence>
<feature type="domain" description="RPAP1 N-terminal" evidence="4">
    <location>
        <begin position="111"/>
        <end position="154"/>
    </location>
</feature>
<gene>
    <name evidence="5" type="ORF">SPRG_15765</name>
</gene>
<dbReference type="GeneID" id="24137457"/>
<organism evidence="5 6">
    <name type="scientific">Saprolegnia parasitica (strain CBS 223.65)</name>
    <dbReference type="NCBI Taxonomy" id="695850"/>
    <lineage>
        <taxon>Eukaryota</taxon>
        <taxon>Sar</taxon>
        <taxon>Stramenopiles</taxon>
        <taxon>Oomycota</taxon>
        <taxon>Saprolegniomycetes</taxon>
        <taxon>Saprolegniales</taxon>
        <taxon>Saprolegniaceae</taxon>
        <taxon>Saprolegnia</taxon>
    </lineage>
</organism>
<dbReference type="Pfam" id="PF08621">
    <property type="entry name" value="RPAP1_N"/>
    <property type="match status" value="1"/>
</dbReference>
<dbReference type="VEuPathDB" id="FungiDB:SPRG_15765"/>
<dbReference type="KEGG" id="spar:SPRG_15765"/>
<dbReference type="InterPro" id="IPR039913">
    <property type="entry name" value="RPAP1/Rba50"/>
</dbReference>
<dbReference type="EMBL" id="KK583383">
    <property type="protein sequence ID" value="KDO18923.1"/>
    <property type="molecule type" value="Genomic_DNA"/>
</dbReference>
<keyword evidence="6" id="KW-1185">Reference proteome</keyword>
<name>A0A067BL42_SAPPC</name>
<evidence type="ECO:0000259" key="3">
    <source>
        <dbReference type="Pfam" id="PF08620"/>
    </source>
</evidence>
<evidence type="ECO:0000259" key="4">
    <source>
        <dbReference type="Pfam" id="PF08621"/>
    </source>
</evidence>
<dbReference type="Proteomes" id="UP000030745">
    <property type="component" value="Unassembled WGS sequence"/>
</dbReference>
<accession>A0A067BL42</accession>
<proteinExistence type="inferred from homology"/>